<reference evidence="1" key="1">
    <citation type="submission" date="2025-08" db="UniProtKB">
        <authorList>
            <consortium name="Ensembl"/>
        </authorList>
    </citation>
    <scope>IDENTIFICATION</scope>
</reference>
<dbReference type="Proteomes" id="UP000261540">
    <property type="component" value="Unplaced"/>
</dbReference>
<name>A0A3B3RSG8_9TELE</name>
<dbReference type="Ensembl" id="ENSPKIT00000001298.1">
    <property type="protein sequence ID" value="ENSPKIP00000020676.1"/>
    <property type="gene ID" value="ENSPKIG00000005365.1"/>
</dbReference>
<protein>
    <submittedName>
        <fullName evidence="1">Uncharacterized protein</fullName>
    </submittedName>
</protein>
<reference evidence="1" key="2">
    <citation type="submission" date="2025-09" db="UniProtKB">
        <authorList>
            <consortium name="Ensembl"/>
        </authorList>
    </citation>
    <scope>IDENTIFICATION</scope>
</reference>
<evidence type="ECO:0000313" key="1">
    <source>
        <dbReference type="Ensembl" id="ENSPKIP00000020676.1"/>
    </source>
</evidence>
<dbReference type="GeneTree" id="ENSGT00940000177220"/>
<dbReference type="AlphaFoldDB" id="A0A3B3RSG8"/>
<evidence type="ECO:0000313" key="2">
    <source>
        <dbReference type="Proteomes" id="UP000261540"/>
    </source>
</evidence>
<sequence>MTLKAALWLMTGGLGSLDRPFEGDSSRTSHPRSSLVLAASCLSMSAVKLSVISWPCTLTCCSIKRRVSSETPSLDFFSVPMAPDRTFLNDSLALWLNSLASLHRFSLCSRVTLRGTHAYECTRMMVPSTSGFSLRLLSLRARAAAAVTWGSIKARGGGASPTNLPRRHSPGEVRRLRFRLYSSFRLSRMAAMPSFTSSRLRMSCTSSVLIFTLPGCAFPLAGGWGRRTQEKHHYCA</sequence>
<proteinExistence type="predicted"/>
<organism evidence="1 2">
    <name type="scientific">Paramormyrops kingsleyae</name>
    <dbReference type="NCBI Taxonomy" id="1676925"/>
    <lineage>
        <taxon>Eukaryota</taxon>
        <taxon>Metazoa</taxon>
        <taxon>Chordata</taxon>
        <taxon>Craniata</taxon>
        <taxon>Vertebrata</taxon>
        <taxon>Euteleostomi</taxon>
        <taxon>Actinopterygii</taxon>
        <taxon>Neopterygii</taxon>
        <taxon>Teleostei</taxon>
        <taxon>Osteoglossocephala</taxon>
        <taxon>Osteoglossomorpha</taxon>
        <taxon>Osteoglossiformes</taxon>
        <taxon>Mormyridae</taxon>
        <taxon>Paramormyrops</taxon>
    </lineage>
</organism>
<accession>A0A3B3RSG8</accession>
<keyword evidence="2" id="KW-1185">Reference proteome</keyword>